<feature type="binding site" evidence="3">
    <location>
        <position position="250"/>
    </location>
    <ligand>
        <name>Na(+)</name>
        <dbReference type="ChEBI" id="CHEBI:29101"/>
    </ligand>
</feature>
<keyword evidence="1" id="KW-0732">Signal</keyword>
<dbReference type="InterPro" id="IPR006311">
    <property type="entry name" value="TAT_signal"/>
</dbReference>
<dbReference type="AlphaFoldDB" id="A0A518CVZ5"/>
<dbReference type="OrthoDB" id="9815946at2"/>
<feature type="binding site" evidence="3">
    <location>
        <position position="275"/>
    </location>
    <ligand>
        <name>substrate</name>
    </ligand>
</feature>
<evidence type="ECO:0000256" key="3">
    <source>
        <dbReference type="PIRSR" id="PIRSR039026-2"/>
    </source>
</evidence>
<dbReference type="Gene3D" id="3.40.190.10">
    <property type="entry name" value="Periplasmic binding protein-like II"/>
    <property type="match status" value="1"/>
</dbReference>
<dbReference type="InterPro" id="IPR038404">
    <property type="entry name" value="TRAP_DctP_sf"/>
</dbReference>
<dbReference type="RefSeq" id="WP_145182948.1">
    <property type="nucleotide sequence ID" value="NZ_CP036290.1"/>
</dbReference>
<evidence type="ECO:0000313" key="6">
    <source>
        <dbReference type="Proteomes" id="UP000319342"/>
    </source>
</evidence>
<gene>
    <name evidence="5" type="ORF">Pla163_04730</name>
</gene>
<dbReference type="PIRSF" id="PIRSF039026">
    <property type="entry name" value="SiaP"/>
    <property type="match status" value="1"/>
</dbReference>
<dbReference type="Gene3D" id="3.40.190.170">
    <property type="entry name" value="Bacterial extracellular solute-binding protein, family 7"/>
    <property type="match status" value="1"/>
</dbReference>
<dbReference type="GO" id="GO:0046872">
    <property type="term" value="F:metal ion binding"/>
    <property type="evidence" value="ECO:0007669"/>
    <property type="project" value="UniProtKB-KW"/>
</dbReference>
<reference evidence="5 6" key="1">
    <citation type="submission" date="2019-02" db="EMBL/GenBank/DDBJ databases">
        <title>Deep-cultivation of Planctomycetes and their phenomic and genomic characterization uncovers novel biology.</title>
        <authorList>
            <person name="Wiegand S."/>
            <person name="Jogler M."/>
            <person name="Boedeker C."/>
            <person name="Pinto D."/>
            <person name="Vollmers J."/>
            <person name="Rivas-Marin E."/>
            <person name="Kohn T."/>
            <person name="Peeters S.H."/>
            <person name="Heuer A."/>
            <person name="Rast P."/>
            <person name="Oberbeckmann S."/>
            <person name="Bunk B."/>
            <person name="Jeske O."/>
            <person name="Meyerdierks A."/>
            <person name="Storesund J.E."/>
            <person name="Kallscheuer N."/>
            <person name="Luecker S."/>
            <person name="Lage O.M."/>
            <person name="Pohl T."/>
            <person name="Merkel B.J."/>
            <person name="Hornburger P."/>
            <person name="Mueller R.-W."/>
            <person name="Bruemmer F."/>
            <person name="Labrenz M."/>
            <person name="Spormann A.M."/>
            <person name="Op den Camp H."/>
            <person name="Overmann J."/>
            <person name="Amann R."/>
            <person name="Jetten M.S.M."/>
            <person name="Mascher T."/>
            <person name="Medema M.H."/>
            <person name="Devos D.P."/>
            <person name="Kaster A.-K."/>
            <person name="Ovreas L."/>
            <person name="Rohde M."/>
            <person name="Galperin M.Y."/>
            <person name="Jogler C."/>
        </authorList>
    </citation>
    <scope>NUCLEOTIDE SEQUENCE [LARGE SCALE GENOMIC DNA]</scope>
    <source>
        <strain evidence="5 6">Pla163</strain>
    </source>
</reference>
<evidence type="ECO:0000256" key="1">
    <source>
        <dbReference type="ARBA" id="ARBA00022729"/>
    </source>
</evidence>
<evidence type="ECO:0000313" key="5">
    <source>
        <dbReference type="EMBL" id="QDU83374.1"/>
    </source>
</evidence>
<dbReference type="Proteomes" id="UP000319342">
    <property type="component" value="Chromosome"/>
</dbReference>
<dbReference type="PANTHER" id="PTHR33376">
    <property type="match status" value="1"/>
</dbReference>
<accession>A0A518CVZ5</accession>
<evidence type="ECO:0000256" key="4">
    <source>
        <dbReference type="SAM" id="MobiDB-lite"/>
    </source>
</evidence>
<proteinExistence type="predicted"/>
<dbReference type="Pfam" id="PF03480">
    <property type="entry name" value="DctP"/>
    <property type="match status" value="1"/>
</dbReference>
<dbReference type="PROSITE" id="PS51318">
    <property type="entry name" value="TAT"/>
    <property type="match status" value="1"/>
</dbReference>
<feature type="compositionally biased region" description="Basic and acidic residues" evidence="4">
    <location>
        <begin position="1"/>
        <end position="15"/>
    </location>
</feature>
<dbReference type="InterPro" id="IPR018389">
    <property type="entry name" value="DctP_fam"/>
</dbReference>
<feature type="region of interest" description="Disordered" evidence="4">
    <location>
        <begin position="1"/>
        <end position="28"/>
    </location>
</feature>
<dbReference type="GO" id="GO:0055085">
    <property type="term" value="P:transmembrane transport"/>
    <property type="evidence" value="ECO:0007669"/>
    <property type="project" value="InterPro"/>
</dbReference>
<sequence length="395" mass="43255">MSDHERNGDTTHDARSTGADSANDRRRLDRRSLLRRGGAGAGLAALAACGGSSGNGAGPAVHTRQRVSWMLTSSFPSALDAMFGSAQLLARRLKEMSDGAFVVSVHQPGEYVPPFEVLDALQDGTVQVGHTASYYYKGKVEALAFDTCVPFGLAPRQQQAWLHQGGGRELIAEIYAQFGVLAFPGGNTGVQMGGWFRDPVESVADLKGLRMRIPGFGGDVMQALGVSVQNMPGGEIYTSLETARIDATEWVGPYDDEKLGFYKAVENYYFPGWWEPGPELTFMVDRARFEALPSAFRSMFEVAVREAAAHMQQVYDAQNPAALKRLVDAGVQVRPFTQDLMREARTATEDMLSSKAAADPTYARILEPWRAFRTRSNAWFRGAELAYANFAYPLD</sequence>
<name>A0A518CVZ5_9BACT</name>
<organism evidence="5 6">
    <name type="scientific">Rohdeia mirabilis</name>
    <dbReference type="NCBI Taxonomy" id="2528008"/>
    <lineage>
        <taxon>Bacteria</taxon>
        <taxon>Pseudomonadati</taxon>
        <taxon>Planctomycetota</taxon>
        <taxon>Planctomycetia</taxon>
        <taxon>Planctomycetia incertae sedis</taxon>
        <taxon>Rohdeia</taxon>
    </lineage>
</organism>
<dbReference type="PANTHER" id="PTHR33376:SF5">
    <property type="entry name" value="EXTRACYTOPLASMIC SOLUTE RECEPTOR PROTEIN"/>
    <property type="match status" value="1"/>
</dbReference>
<keyword evidence="3" id="KW-0479">Metal-binding</keyword>
<dbReference type="EMBL" id="CP036290">
    <property type="protein sequence ID" value="QDU83374.1"/>
    <property type="molecule type" value="Genomic_DNA"/>
</dbReference>
<dbReference type="InterPro" id="IPR026289">
    <property type="entry name" value="SBP_TakP-like"/>
</dbReference>
<dbReference type="GO" id="GO:0031317">
    <property type="term" value="C:tripartite ATP-independent periplasmic transporter complex"/>
    <property type="evidence" value="ECO:0007669"/>
    <property type="project" value="InterPro"/>
</dbReference>
<dbReference type="NCBIfam" id="NF037995">
    <property type="entry name" value="TRAP_S1"/>
    <property type="match status" value="1"/>
</dbReference>
<feature type="binding site" evidence="2">
    <location>
        <position position="191"/>
    </location>
    <ligand>
        <name>substrate</name>
    </ligand>
</feature>
<keyword evidence="6" id="KW-1185">Reference proteome</keyword>
<protein>
    <submittedName>
        <fullName evidence="5">Monocarboxylate 2-oxoacid-binding periplasmic protein</fullName>
    </submittedName>
</protein>
<feature type="binding site" evidence="2">
    <location>
        <position position="212"/>
    </location>
    <ligand>
        <name>substrate</name>
    </ligand>
</feature>
<feature type="binding site" evidence="3">
    <location>
        <position position="249"/>
    </location>
    <ligand>
        <name>substrate</name>
    </ligand>
</feature>
<evidence type="ECO:0000256" key="2">
    <source>
        <dbReference type="PIRSR" id="PIRSR039026-1"/>
    </source>
</evidence>